<dbReference type="InterPro" id="IPR048020">
    <property type="entry name" value="Transpos_IS3"/>
</dbReference>
<dbReference type="NCBIfam" id="NF033516">
    <property type="entry name" value="transpos_IS3"/>
    <property type="match status" value="1"/>
</dbReference>
<feature type="domain" description="Integrase catalytic" evidence="2">
    <location>
        <begin position="113"/>
        <end position="273"/>
    </location>
</feature>
<evidence type="ECO:0000313" key="3">
    <source>
        <dbReference type="EMBL" id="THG34718.1"/>
    </source>
</evidence>
<dbReference type="PROSITE" id="PS50994">
    <property type="entry name" value="INTEGRASE"/>
    <property type="match status" value="1"/>
</dbReference>
<dbReference type="InterPro" id="IPR050900">
    <property type="entry name" value="Transposase_IS3/IS150/IS904"/>
</dbReference>
<dbReference type="AlphaFoldDB" id="A0A4S4FWG1"/>
<sequence length="276" mass="31867">MRREYPLKLVLDKLGLSKSTYYRYAGGRNPKPDRWSEVRPLVREAFSRTPNGLGYRQIAMALRAEQGLAISGKTVLKLMREEGLSCRIRRKRYSSYRGEEGKIAKNVLNRDFAAGAPMEKLVTDVTEFKVAGGKAYLSPVMDLYNNEIVAWSVSRSPNMAQAMEMLDRLEPLLRGPALLHSDQGWQYQQLSFQRRLERMGLVQSMSRKATCLDNACMEGFFGHLKDEFYRGREFDSFDSFKEQIDAYIAYWNTRRYQARLKGMAPVQYRSHSIRAA</sequence>
<proteinExistence type="predicted"/>
<dbReference type="InterPro" id="IPR025948">
    <property type="entry name" value="HTH-like_dom"/>
</dbReference>
<protein>
    <submittedName>
        <fullName evidence="3">IS3 family transposase</fullName>
    </submittedName>
</protein>
<dbReference type="InterPro" id="IPR036397">
    <property type="entry name" value="RNaseH_sf"/>
</dbReference>
<dbReference type="SUPFAM" id="SSF53098">
    <property type="entry name" value="Ribonuclease H-like"/>
    <property type="match status" value="1"/>
</dbReference>
<accession>A0A4S4FWG1</accession>
<organism evidence="3 4">
    <name type="scientific">Adlercreutzia caecimuris</name>
    <dbReference type="NCBI Taxonomy" id="671266"/>
    <lineage>
        <taxon>Bacteria</taxon>
        <taxon>Bacillati</taxon>
        <taxon>Actinomycetota</taxon>
        <taxon>Coriobacteriia</taxon>
        <taxon>Eggerthellales</taxon>
        <taxon>Eggerthellaceae</taxon>
        <taxon>Adlercreutzia</taxon>
    </lineage>
</organism>
<dbReference type="Proteomes" id="UP000308978">
    <property type="component" value="Unassembled WGS sequence"/>
</dbReference>
<dbReference type="InterPro" id="IPR012337">
    <property type="entry name" value="RNaseH-like_sf"/>
</dbReference>
<name>A0A4S4FWG1_9ACTN</name>
<dbReference type="GO" id="GO:0003676">
    <property type="term" value="F:nucleic acid binding"/>
    <property type="evidence" value="ECO:0007669"/>
    <property type="project" value="InterPro"/>
</dbReference>
<dbReference type="EMBL" id="SSTJ01000036">
    <property type="protein sequence ID" value="THG34718.1"/>
    <property type="molecule type" value="Genomic_DNA"/>
</dbReference>
<evidence type="ECO:0000259" key="2">
    <source>
        <dbReference type="PROSITE" id="PS50994"/>
    </source>
</evidence>
<evidence type="ECO:0000256" key="1">
    <source>
        <dbReference type="ARBA" id="ARBA00002286"/>
    </source>
</evidence>
<dbReference type="PANTHER" id="PTHR46889:SF4">
    <property type="entry name" value="TRANSPOSASE INSO FOR INSERTION SEQUENCE ELEMENT IS911B-RELATED"/>
    <property type="match status" value="1"/>
</dbReference>
<dbReference type="Pfam" id="PF13276">
    <property type="entry name" value="HTH_21"/>
    <property type="match status" value="1"/>
</dbReference>
<comment type="caution">
    <text evidence="3">The sequence shown here is derived from an EMBL/GenBank/DDBJ whole genome shotgun (WGS) entry which is preliminary data.</text>
</comment>
<dbReference type="InterPro" id="IPR001584">
    <property type="entry name" value="Integrase_cat-core"/>
</dbReference>
<dbReference type="Gene3D" id="3.30.420.10">
    <property type="entry name" value="Ribonuclease H-like superfamily/Ribonuclease H"/>
    <property type="match status" value="1"/>
</dbReference>
<dbReference type="Pfam" id="PF13333">
    <property type="entry name" value="rve_2"/>
    <property type="match status" value="1"/>
</dbReference>
<evidence type="ECO:0000313" key="4">
    <source>
        <dbReference type="Proteomes" id="UP000308978"/>
    </source>
</evidence>
<reference evidence="3 4" key="1">
    <citation type="submission" date="2019-04" db="EMBL/GenBank/DDBJ databases">
        <title>Microbes associate with the intestines of laboratory mice.</title>
        <authorList>
            <person name="Navarre W."/>
            <person name="Wong E."/>
            <person name="Huang K.C."/>
            <person name="Tropini C."/>
            <person name="Ng K."/>
            <person name="Yu B."/>
        </authorList>
    </citation>
    <scope>NUCLEOTIDE SEQUENCE [LARGE SCALE GENOMIC DNA]</scope>
    <source>
        <strain evidence="3 4">NM80_B27</strain>
    </source>
</reference>
<comment type="function">
    <text evidence="1">Involved in the transposition of the insertion sequence.</text>
</comment>
<dbReference type="GO" id="GO:0015074">
    <property type="term" value="P:DNA integration"/>
    <property type="evidence" value="ECO:0007669"/>
    <property type="project" value="InterPro"/>
</dbReference>
<gene>
    <name evidence="3" type="ORF">E5986_11635</name>
</gene>
<dbReference type="Pfam" id="PF00665">
    <property type="entry name" value="rve"/>
    <property type="match status" value="1"/>
</dbReference>
<dbReference type="PANTHER" id="PTHR46889">
    <property type="entry name" value="TRANSPOSASE INSF FOR INSERTION SEQUENCE IS3B-RELATED"/>
    <property type="match status" value="1"/>
</dbReference>